<dbReference type="EMBL" id="VIGI01000001">
    <property type="protein sequence ID" value="KAB8305111.1"/>
    <property type="molecule type" value="Genomic_DNA"/>
</dbReference>
<evidence type="ECO:0000256" key="1">
    <source>
        <dbReference type="SAM" id="MobiDB-lite"/>
    </source>
</evidence>
<evidence type="ECO:0000313" key="2">
    <source>
        <dbReference type="EMBL" id="KAB8305111.1"/>
    </source>
</evidence>
<dbReference type="AlphaFoldDB" id="A0A5N6KNA6"/>
<proteinExistence type="predicted"/>
<dbReference type="Proteomes" id="UP000326757">
    <property type="component" value="Unassembled WGS sequence"/>
</dbReference>
<feature type="region of interest" description="Disordered" evidence="1">
    <location>
        <begin position="111"/>
        <end position="144"/>
    </location>
</feature>
<feature type="compositionally biased region" description="Basic and acidic residues" evidence="1">
    <location>
        <begin position="403"/>
        <end position="423"/>
    </location>
</feature>
<feature type="region of interest" description="Disordered" evidence="1">
    <location>
        <begin position="257"/>
        <end position="326"/>
    </location>
</feature>
<keyword evidence="3" id="KW-1185">Reference proteome</keyword>
<protein>
    <submittedName>
        <fullName evidence="2">Uncharacterized protein</fullName>
    </submittedName>
</protein>
<organism evidence="2 3">
    <name type="scientific">Monilinia laxa</name>
    <name type="common">Brown rot fungus</name>
    <name type="synonym">Sclerotinia laxa</name>
    <dbReference type="NCBI Taxonomy" id="61186"/>
    <lineage>
        <taxon>Eukaryota</taxon>
        <taxon>Fungi</taxon>
        <taxon>Dikarya</taxon>
        <taxon>Ascomycota</taxon>
        <taxon>Pezizomycotina</taxon>
        <taxon>Leotiomycetes</taxon>
        <taxon>Helotiales</taxon>
        <taxon>Sclerotiniaceae</taxon>
        <taxon>Monilinia</taxon>
    </lineage>
</organism>
<name>A0A5N6KNA6_MONLA</name>
<reference evidence="2 3" key="1">
    <citation type="submission" date="2019-06" db="EMBL/GenBank/DDBJ databases">
        <title>Genome Sequence of the Brown Rot Fungal Pathogen Monilinia laxa.</title>
        <authorList>
            <person name="De Miccolis Angelini R.M."/>
            <person name="Landi L."/>
            <person name="Abate D."/>
            <person name="Pollastro S."/>
            <person name="Romanazzi G."/>
            <person name="Faretra F."/>
        </authorList>
    </citation>
    <scope>NUCLEOTIDE SEQUENCE [LARGE SCALE GENOMIC DNA]</scope>
    <source>
        <strain evidence="2 3">Mlax316</strain>
    </source>
</reference>
<sequence>MAPLLEDPRIRQTWNQFSQNAEHATENAAAGIWNFQHTYINPCFATIGNGLDACTAQCFPGQEERARRLRERGRTRGRAEFSFDFYDDWDEDEGLLGGWGNDELDRLLAGSGSHSGNVNEAPKRKRGMSYGTRGRKKGLEGDPTIIPSTSALGFLGRLPWKLGGTLRYKPSAADLQEHPGAHRSDYNEAGEEADALIGDDLDDDTRDFIRGHKRNRSSTQSSGETSDSFRSRGDLFPSDEEDAVPLSDEFAMVLERRITNPGTDDKSSGKTRSSKGKKPARSKNVPPTTESSQTLRPKGSRAGSGTSLLTTPDLSDPDMIATPSIEDLRLEEERIRLEEDEEVERKRQAALRLAQERGLHAGDLVESVFSEPKRDLETVEAVITPLDASEVSQASESALARSESQDNKEQLERKDSGNDKENDFVPARLPNFG</sequence>
<evidence type="ECO:0000313" key="3">
    <source>
        <dbReference type="Proteomes" id="UP000326757"/>
    </source>
</evidence>
<comment type="caution">
    <text evidence="2">The sequence shown here is derived from an EMBL/GenBank/DDBJ whole genome shotgun (WGS) entry which is preliminary data.</text>
</comment>
<feature type="compositionally biased region" description="Basic and acidic residues" evidence="1">
    <location>
        <begin position="257"/>
        <end position="268"/>
    </location>
</feature>
<feature type="region of interest" description="Disordered" evidence="1">
    <location>
        <begin position="387"/>
        <end position="433"/>
    </location>
</feature>
<dbReference type="OrthoDB" id="5421971at2759"/>
<feature type="region of interest" description="Disordered" evidence="1">
    <location>
        <begin position="207"/>
        <end position="244"/>
    </location>
</feature>
<feature type="compositionally biased region" description="Low complexity" evidence="1">
    <location>
        <begin position="217"/>
        <end position="226"/>
    </location>
</feature>
<feature type="compositionally biased region" description="Polar residues" evidence="1">
    <location>
        <begin position="303"/>
        <end position="313"/>
    </location>
</feature>
<gene>
    <name evidence="2" type="ORF">EYC80_004406</name>
</gene>
<accession>A0A5N6KNA6</accession>
<feature type="compositionally biased region" description="Polar residues" evidence="1">
    <location>
        <begin position="285"/>
        <end position="295"/>
    </location>
</feature>
<feature type="compositionally biased region" description="Basic residues" evidence="1">
    <location>
        <begin position="272"/>
        <end position="281"/>
    </location>
</feature>